<evidence type="ECO:0000313" key="3">
    <source>
        <dbReference type="Proteomes" id="UP000215127"/>
    </source>
</evidence>
<reference evidence="2 3" key="1">
    <citation type="submission" date="2016-06" db="EMBL/GenBank/DDBJ databases">
        <authorList>
            <person name="Kjaerup R.B."/>
            <person name="Dalgaard T.S."/>
            <person name="Juul-Madsen H.R."/>
        </authorList>
    </citation>
    <scope>NUCLEOTIDE SEQUENCE [LARGE SCALE GENOMIC DNA]</scope>
</reference>
<proteinExistence type="predicted"/>
<accession>A0A1X7S0B1</accession>
<dbReference type="STRING" id="1276538.A0A1X7S0B1"/>
<name>A0A1X7S0B1_ZYMT9</name>
<organism evidence="2 3">
    <name type="scientific">Zymoseptoria tritici (strain ST99CH_3D7)</name>
    <dbReference type="NCBI Taxonomy" id="1276538"/>
    <lineage>
        <taxon>Eukaryota</taxon>
        <taxon>Fungi</taxon>
        <taxon>Dikarya</taxon>
        <taxon>Ascomycota</taxon>
        <taxon>Pezizomycotina</taxon>
        <taxon>Dothideomycetes</taxon>
        <taxon>Dothideomycetidae</taxon>
        <taxon>Mycosphaerellales</taxon>
        <taxon>Mycosphaerellaceae</taxon>
        <taxon>Zymoseptoria</taxon>
    </lineage>
</organism>
<evidence type="ECO:0000259" key="1">
    <source>
        <dbReference type="PROSITE" id="PS51462"/>
    </source>
</evidence>
<dbReference type="PROSITE" id="PS51462">
    <property type="entry name" value="NUDIX"/>
    <property type="match status" value="1"/>
</dbReference>
<gene>
    <name evidence="2" type="ORF">ZT3D7_G8222</name>
</gene>
<dbReference type="FunFam" id="3.90.79.10:FF:000019">
    <property type="entry name" value="Thiamin pyrophosphokinase, putative"/>
    <property type="match status" value="1"/>
</dbReference>
<keyword evidence="3" id="KW-1185">Reference proteome</keyword>
<dbReference type="PANTHER" id="PTHR13622:SF8">
    <property type="entry name" value="THIAMIN PYROPHOSPHOKINASE 1"/>
    <property type="match status" value="1"/>
</dbReference>
<dbReference type="AlphaFoldDB" id="A0A1X7S0B1"/>
<dbReference type="SUPFAM" id="SSF55811">
    <property type="entry name" value="Nudix"/>
    <property type="match status" value="1"/>
</dbReference>
<dbReference type="PANTHER" id="PTHR13622">
    <property type="entry name" value="THIAMIN PYROPHOSPHOKINASE"/>
    <property type="match status" value="1"/>
</dbReference>
<protein>
    <recommendedName>
        <fullName evidence="1">Nudix hydrolase domain-containing protein</fullName>
    </recommendedName>
</protein>
<dbReference type="CDD" id="cd03676">
    <property type="entry name" value="NUDIX_Tnr3_like"/>
    <property type="match status" value="1"/>
</dbReference>
<dbReference type="EMBL" id="LT853699">
    <property type="protein sequence ID" value="SMQ53069.1"/>
    <property type="molecule type" value="Genomic_DNA"/>
</dbReference>
<dbReference type="InterPro" id="IPR000086">
    <property type="entry name" value="NUDIX_hydrolase_dom"/>
</dbReference>
<dbReference type="Gene3D" id="3.90.79.10">
    <property type="entry name" value="Nucleoside Triphosphate Pyrophosphohydrolase"/>
    <property type="match status" value="1"/>
</dbReference>
<sequence>MAARTEMSSYLSLVEASNTCTEEALRDDHLYRLYLPFDDQAHGLLLPSVVAMIPWTYAFKISHDVKRVEVLDSSNGKETSAVVNRAFAEIINICLEADMFSILRGKTGSEDWRAMIGTKYPVKMYRYAQPLFGYVGQGVHLTAYTRKDGAMKLWIPRRGATVDSDPNMLDNTAAGSVPAGMSILDAMVDEADEEASLPRELVRSKAQPAGVVSYISPLGRGDGDEPNMIIPDVIYVYDIELPEGLIPKPRHEYDWEVKEFYLMDIEEVNCRLFNQEFKPNCALVLIDFFVRHGIITPSNDHEYALLNLRLRRHLPLNMTLSS</sequence>
<dbReference type="Proteomes" id="UP000215127">
    <property type="component" value="Chromosome 8"/>
</dbReference>
<evidence type="ECO:0000313" key="2">
    <source>
        <dbReference type="EMBL" id="SMQ53069.1"/>
    </source>
</evidence>
<dbReference type="InterPro" id="IPR015797">
    <property type="entry name" value="NUDIX_hydrolase-like_dom_sf"/>
</dbReference>
<feature type="domain" description="Nudix hydrolase" evidence="1">
    <location>
        <begin position="134"/>
        <end position="287"/>
    </location>
</feature>
<dbReference type="GO" id="GO:0044715">
    <property type="term" value="F:8-oxo-dGDP phosphatase activity"/>
    <property type="evidence" value="ECO:0007669"/>
    <property type="project" value="TreeGrafter"/>
</dbReference>